<evidence type="ECO:0000313" key="1">
    <source>
        <dbReference type="EMBL" id="RCK54446.1"/>
    </source>
</evidence>
<comment type="caution">
    <text evidence="1">The sequence shown here is derived from an EMBL/GenBank/DDBJ whole genome shotgun (WGS) entry which is preliminary data.</text>
</comment>
<reference evidence="1 2" key="1">
    <citation type="submission" date="2018-06" db="EMBL/GenBank/DDBJ databases">
        <title>Whole genome sequencing of Candida tropicalis (genome annotated by CSBL at Korea University).</title>
        <authorList>
            <person name="Ahn J."/>
        </authorList>
    </citation>
    <scope>NUCLEOTIDE SEQUENCE [LARGE SCALE GENOMIC DNA]</scope>
    <source>
        <strain evidence="1 2">ATCC 20962</strain>
    </source>
</reference>
<organism evidence="1 2">
    <name type="scientific">Candida viswanathii</name>
    <dbReference type="NCBI Taxonomy" id="5486"/>
    <lineage>
        <taxon>Eukaryota</taxon>
        <taxon>Fungi</taxon>
        <taxon>Dikarya</taxon>
        <taxon>Ascomycota</taxon>
        <taxon>Saccharomycotina</taxon>
        <taxon>Pichiomycetes</taxon>
        <taxon>Debaryomycetaceae</taxon>
        <taxon>Candida/Lodderomyces clade</taxon>
        <taxon>Candida</taxon>
    </lineage>
</organism>
<sequence>MVQTGYTCRYQEISGGKARHPRQTVEVASVTYYISNHYGTEIYQNLGTQWMVDVLVLYPAKRNHEHVVHTATNDN</sequence>
<keyword evidence="2" id="KW-1185">Reference proteome</keyword>
<proteinExistence type="predicted"/>
<evidence type="ECO:0000313" key="2">
    <source>
        <dbReference type="Proteomes" id="UP000253472"/>
    </source>
</evidence>
<name>A0A367XLC1_9ASCO</name>
<dbReference type="Proteomes" id="UP000253472">
    <property type="component" value="Unassembled WGS sequence"/>
</dbReference>
<gene>
    <name evidence="1" type="ORF">Cantr_03884</name>
</gene>
<protein>
    <submittedName>
        <fullName evidence="1">Uncharacterized protein</fullName>
    </submittedName>
</protein>
<dbReference type="AlphaFoldDB" id="A0A367XLC1"/>
<accession>A0A367XLC1</accession>
<dbReference type="EMBL" id="QLNQ01000030">
    <property type="protein sequence ID" value="RCK54446.1"/>
    <property type="molecule type" value="Genomic_DNA"/>
</dbReference>